<protein>
    <submittedName>
        <fullName evidence="1">Uncharacterized protein</fullName>
    </submittedName>
</protein>
<dbReference type="EMBL" id="ACCJ01000383">
    <property type="protein sequence ID" value="EEG53276.1"/>
    <property type="molecule type" value="Genomic_DNA"/>
</dbReference>
<sequence length="39" mass="4690">MNIKRYYSVKIVRKAMLSNKKNQYQSLIFQSVQLADRLI</sequence>
<organism evidence="1 2">
    <name type="scientific">[Clostridium] asparagiforme DSM 15981</name>
    <dbReference type="NCBI Taxonomy" id="518636"/>
    <lineage>
        <taxon>Bacteria</taxon>
        <taxon>Bacillati</taxon>
        <taxon>Bacillota</taxon>
        <taxon>Clostridia</taxon>
        <taxon>Lachnospirales</taxon>
        <taxon>Lachnospiraceae</taxon>
        <taxon>Enterocloster</taxon>
    </lineage>
</organism>
<gene>
    <name evidence="1" type="ORF">CLOSTASPAR_04658</name>
</gene>
<evidence type="ECO:0000313" key="2">
    <source>
        <dbReference type="Proteomes" id="UP000004756"/>
    </source>
</evidence>
<evidence type="ECO:0000313" key="1">
    <source>
        <dbReference type="EMBL" id="EEG53276.1"/>
    </source>
</evidence>
<dbReference type="Proteomes" id="UP000004756">
    <property type="component" value="Unassembled WGS sequence"/>
</dbReference>
<dbReference type="AlphaFoldDB" id="C0D5W2"/>
<name>C0D5W2_9FIRM</name>
<keyword evidence="2" id="KW-1185">Reference proteome</keyword>
<dbReference type="HOGENOM" id="CLU_3307095_0_0_9"/>
<comment type="caution">
    <text evidence="1">The sequence shown here is derived from an EMBL/GenBank/DDBJ whole genome shotgun (WGS) entry which is preliminary data.</text>
</comment>
<reference evidence="1 2" key="1">
    <citation type="submission" date="2009-02" db="EMBL/GenBank/DDBJ databases">
        <title>Draft genome sequence of Clostridium asparagiforme (DSM 15981).</title>
        <authorList>
            <person name="Sudarsanam P."/>
            <person name="Ley R."/>
            <person name="Guruge J."/>
            <person name="Turnbaugh P.J."/>
            <person name="Mahowald M."/>
            <person name="Liep D."/>
            <person name="Gordon J."/>
        </authorList>
    </citation>
    <scope>NUCLEOTIDE SEQUENCE [LARGE SCALE GENOMIC DNA]</scope>
    <source>
        <strain evidence="1 2">DSM 15981</strain>
    </source>
</reference>
<proteinExistence type="predicted"/>
<accession>C0D5W2</accession>